<protein>
    <recommendedName>
        <fullName evidence="4">DUF4405 domain-containing protein</fullName>
    </recommendedName>
</protein>
<keyword evidence="1" id="KW-0472">Membrane</keyword>
<dbReference type="Proteomes" id="UP001156601">
    <property type="component" value="Unassembled WGS sequence"/>
</dbReference>
<feature type="transmembrane region" description="Helical" evidence="1">
    <location>
        <begin position="40"/>
        <end position="60"/>
    </location>
</feature>
<proteinExistence type="predicted"/>
<evidence type="ECO:0000313" key="2">
    <source>
        <dbReference type="EMBL" id="GLR72220.1"/>
    </source>
</evidence>
<comment type="caution">
    <text evidence="2">The sequence shown here is derived from an EMBL/GenBank/DDBJ whole genome shotgun (WGS) entry which is preliminary data.</text>
</comment>
<dbReference type="AlphaFoldDB" id="A0AA37T6D4"/>
<evidence type="ECO:0000313" key="3">
    <source>
        <dbReference type="Proteomes" id="UP001156601"/>
    </source>
</evidence>
<reference evidence="2" key="1">
    <citation type="journal article" date="2014" name="Int. J. Syst. Evol. Microbiol.">
        <title>Complete genome sequence of Corynebacterium casei LMG S-19264T (=DSM 44701T), isolated from a smear-ripened cheese.</title>
        <authorList>
            <consortium name="US DOE Joint Genome Institute (JGI-PGF)"/>
            <person name="Walter F."/>
            <person name="Albersmeier A."/>
            <person name="Kalinowski J."/>
            <person name="Ruckert C."/>
        </authorList>
    </citation>
    <scope>NUCLEOTIDE SEQUENCE</scope>
    <source>
        <strain evidence="2">NBRC 110023</strain>
    </source>
</reference>
<gene>
    <name evidence="2" type="ORF">GCM10007852_31280</name>
</gene>
<keyword evidence="1" id="KW-1133">Transmembrane helix</keyword>
<name>A0AA37T6D4_9ALTE</name>
<evidence type="ECO:0008006" key="4">
    <source>
        <dbReference type="Google" id="ProtNLM"/>
    </source>
</evidence>
<keyword evidence="3" id="KW-1185">Reference proteome</keyword>
<organism evidence="2 3">
    <name type="scientific">Agaribacter marinus</name>
    <dbReference type="NCBI Taxonomy" id="1431249"/>
    <lineage>
        <taxon>Bacteria</taxon>
        <taxon>Pseudomonadati</taxon>
        <taxon>Pseudomonadota</taxon>
        <taxon>Gammaproteobacteria</taxon>
        <taxon>Alteromonadales</taxon>
        <taxon>Alteromonadaceae</taxon>
        <taxon>Agaribacter</taxon>
    </lineage>
</organism>
<keyword evidence="1" id="KW-0812">Transmembrane</keyword>
<evidence type="ECO:0000256" key="1">
    <source>
        <dbReference type="SAM" id="Phobius"/>
    </source>
</evidence>
<sequence>MVSTIHSLAGFSFIAFALWHVKNNLLALINHLRLRTAKRLNFELAVAFFGVATLISLSLIDFDPFKQFYAWGQSLRSSNTHNKQSYAYEVIDMTTQSADGTHFRLDFRTGSRFAWPQYAFWLETLDGKMIQPLFVTAKLANNHFANKVKLKNPNQSFSENPLDSQPWNAIFNDGWEPQTAATRARPESLPVFLHKLGIHPKQLSKLDIDGLTGATASNSFIYLGNSKQALPQNVKLKLEINQSFDFNEYYSSDRFPDDPVYSGNGFSGQPSLIYETTINSDSNRSIYVLELVGHGHHSGKTGELYKDLSKITTAKYIVDRIVVEVGK</sequence>
<dbReference type="EMBL" id="BSOT01000009">
    <property type="protein sequence ID" value="GLR72220.1"/>
    <property type="molecule type" value="Genomic_DNA"/>
</dbReference>
<accession>A0AA37T6D4</accession>
<reference evidence="2" key="2">
    <citation type="submission" date="2023-01" db="EMBL/GenBank/DDBJ databases">
        <title>Draft genome sequence of Agaribacter marinus strain NBRC 110023.</title>
        <authorList>
            <person name="Sun Q."/>
            <person name="Mori K."/>
        </authorList>
    </citation>
    <scope>NUCLEOTIDE SEQUENCE</scope>
    <source>
        <strain evidence="2">NBRC 110023</strain>
    </source>
</reference>
<feature type="transmembrane region" description="Helical" evidence="1">
    <location>
        <begin position="6"/>
        <end position="28"/>
    </location>
</feature>